<evidence type="ECO:0000313" key="2">
    <source>
        <dbReference type="EMBL" id="RDW14951.1"/>
    </source>
</evidence>
<keyword evidence="1" id="KW-0472">Membrane</keyword>
<evidence type="ECO:0000256" key="1">
    <source>
        <dbReference type="SAM" id="Phobius"/>
    </source>
</evidence>
<feature type="transmembrane region" description="Helical" evidence="1">
    <location>
        <begin position="14"/>
        <end position="39"/>
    </location>
</feature>
<protein>
    <recommendedName>
        <fullName evidence="4">YfzA-like protein</fullName>
    </recommendedName>
</protein>
<sequence>MAGKQKRVPFLKRYWVSSIGVFLLSQIIFIIFEATGWILNYRDIDGTLFGRITESSIFIEWFTFYETPQFNLLTLFFGIFFLVPGIISAIKNVFSPSYHNTNSN</sequence>
<organism evidence="2 3">
    <name type="scientific">Oceanobacillus chungangensis</name>
    <dbReference type="NCBI Taxonomy" id="1229152"/>
    <lineage>
        <taxon>Bacteria</taxon>
        <taxon>Bacillati</taxon>
        <taxon>Bacillota</taxon>
        <taxon>Bacilli</taxon>
        <taxon>Bacillales</taxon>
        <taxon>Bacillaceae</taxon>
        <taxon>Oceanobacillus</taxon>
    </lineage>
</organism>
<proteinExistence type="predicted"/>
<gene>
    <name evidence="2" type="ORF">CWR45_19455</name>
</gene>
<keyword evidence="1" id="KW-0812">Transmembrane</keyword>
<name>A0A3D8PI85_9BACI</name>
<keyword evidence="1" id="KW-1133">Transmembrane helix</keyword>
<dbReference type="Pfam" id="PF14118">
    <property type="entry name" value="YfzA"/>
    <property type="match status" value="1"/>
</dbReference>
<dbReference type="InterPro" id="IPR025627">
    <property type="entry name" value="YfzA"/>
</dbReference>
<dbReference type="AlphaFoldDB" id="A0A3D8PI85"/>
<accession>A0A3D8PI85</accession>
<dbReference type="EMBL" id="PIOD01000031">
    <property type="protein sequence ID" value="RDW14951.1"/>
    <property type="molecule type" value="Genomic_DNA"/>
</dbReference>
<dbReference type="Proteomes" id="UP000256520">
    <property type="component" value="Unassembled WGS sequence"/>
</dbReference>
<comment type="caution">
    <text evidence="2">The sequence shown here is derived from an EMBL/GenBank/DDBJ whole genome shotgun (WGS) entry which is preliminary data.</text>
</comment>
<keyword evidence="3" id="KW-1185">Reference proteome</keyword>
<reference evidence="3" key="1">
    <citation type="submission" date="2017-11" db="EMBL/GenBank/DDBJ databases">
        <authorList>
            <person name="Zhu W."/>
        </authorList>
    </citation>
    <scope>NUCLEOTIDE SEQUENCE [LARGE SCALE GENOMIC DNA]</scope>
    <source>
        <strain evidence="3">CAU 1051</strain>
    </source>
</reference>
<evidence type="ECO:0008006" key="4">
    <source>
        <dbReference type="Google" id="ProtNLM"/>
    </source>
</evidence>
<dbReference type="RefSeq" id="WP_115751495.1">
    <property type="nucleotide sequence ID" value="NZ_PIOD01000031.1"/>
</dbReference>
<dbReference type="OrthoDB" id="2638799at2"/>
<feature type="transmembrane region" description="Helical" evidence="1">
    <location>
        <begin position="70"/>
        <end position="90"/>
    </location>
</feature>
<evidence type="ECO:0000313" key="3">
    <source>
        <dbReference type="Proteomes" id="UP000256520"/>
    </source>
</evidence>